<dbReference type="EMBL" id="HG994368">
    <property type="protein sequence ID" value="CAF1858628.1"/>
    <property type="molecule type" value="Genomic_DNA"/>
</dbReference>
<dbReference type="Proteomes" id="UP000028999">
    <property type="component" value="Unassembled WGS sequence"/>
</dbReference>
<evidence type="ECO:0000313" key="2">
    <source>
        <dbReference type="EMBL" id="CDY37872.1"/>
    </source>
</evidence>
<dbReference type="Proteomes" id="UP001295469">
    <property type="component" value="Chromosome C04"/>
</dbReference>
<sequence length="82" mass="9658">MRFSLEGLKLFLETYKSSTYLEAGMFVAMRRRCASARLILRTWLVSVNQLVIGWSYQDFTANKDQRFANVREEDDDFSPYFG</sequence>
<name>A0A078HJ31_BRANA</name>
<proteinExistence type="predicted"/>
<keyword evidence="3" id="KW-1185">Reference proteome</keyword>
<evidence type="ECO:0000313" key="3">
    <source>
        <dbReference type="Proteomes" id="UP000028999"/>
    </source>
</evidence>
<dbReference type="Gramene" id="CDY37872">
    <property type="protein sequence ID" value="CDY37872"/>
    <property type="gene ID" value="GSBRNA2T00064837001"/>
</dbReference>
<accession>A0A078HJ31</accession>
<evidence type="ECO:0000313" key="1">
    <source>
        <dbReference type="EMBL" id="CAF1858628.1"/>
    </source>
</evidence>
<reference evidence="2" key="2">
    <citation type="submission" date="2014-06" db="EMBL/GenBank/DDBJ databases">
        <authorList>
            <person name="Genoscope - CEA"/>
        </authorList>
    </citation>
    <scope>NUCLEOTIDE SEQUENCE</scope>
</reference>
<reference evidence="2 3" key="1">
    <citation type="journal article" date="2014" name="Science">
        <title>Plant genetics. Early allopolyploid evolution in the post-Neolithic Brassica napus oilseed genome.</title>
        <authorList>
            <person name="Chalhoub B."/>
            <person name="Denoeud F."/>
            <person name="Liu S."/>
            <person name="Parkin I.A."/>
            <person name="Tang H."/>
            <person name="Wang X."/>
            <person name="Chiquet J."/>
            <person name="Belcram H."/>
            <person name="Tong C."/>
            <person name="Samans B."/>
            <person name="Correa M."/>
            <person name="Da Silva C."/>
            <person name="Just J."/>
            <person name="Falentin C."/>
            <person name="Koh C.S."/>
            <person name="Le Clainche I."/>
            <person name="Bernard M."/>
            <person name="Bento P."/>
            <person name="Noel B."/>
            <person name="Labadie K."/>
            <person name="Alberti A."/>
            <person name="Charles M."/>
            <person name="Arnaud D."/>
            <person name="Guo H."/>
            <person name="Daviaud C."/>
            <person name="Alamery S."/>
            <person name="Jabbari K."/>
            <person name="Zhao M."/>
            <person name="Edger P.P."/>
            <person name="Chelaifa H."/>
            <person name="Tack D."/>
            <person name="Lassalle G."/>
            <person name="Mestiri I."/>
            <person name="Schnel N."/>
            <person name="Le Paslier M.C."/>
            <person name="Fan G."/>
            <person name="Renault V."/>
            <person name="Bayer P.E."/>
            <person name="Golicz A.A."/>
            <person name="Manoli S."/>
            <person name="Lee T.H."/>
            <person name="Thi V.H."/>
            <person name="Chalabi S."/>
            <person name="Hu Q."/>
            <person name="Fan C."/>
            <person name="Tollenaere R."/>
            <person name="Lu Y."/>
            <person name="Battail C."/>
            <person name="Shen J."/>
            <person name="Sidebottom C.H."/>
            <person name="Wang X."/>
            <person name="Canaguier A."/>
            <person name="Chauveau A."/>
            <person name="Berard A."/>
            <person name="Deniot G."/>
            <person name="Guan M."/>
            <person name="Liu Z."/>
            <person name="Sun F."/>
            <person name="Lim Y.P."/>
            <person name="Lyons E."/>
            <person name="Town C.D."/>
            <person name="Bancroft I."/>
            <person name="Wang X."/>
            <person name="Meng J."/>
            <person name="Ma J."/>
            <person name="Pires J.C."/>
            <person name="King G.J."/>
            <person name="Brunel D."/>
            <person name="Delourme R."/>
            <person name="Renard M."/>
            <person name="Aury J.M."/>
            <person name="Adams K.L."/>
            <person name="Batley J."/>
            <person name="Snowdon R.J."/>
            <person name="Tost J."/>
            <person name="Edwards D."/>
            <person name="Zhou Y."/>
            <person name="Hua W."/>
            <person name="Sharpe A.G."/>
            <person name="Paterson A.H."/>
            <person name="Guan C."/>
            <person name="Wincker P."/>
        </authorList>
    </citation>
    <scope>NUCLEOTIDE SEQUENCE [LARGE SCALE GENOMIC DNA]</scope>
    <source>
        <strain evidence="3">cv. Darmor-bzh</strain>
    </source>
</reference>
<dbReference type="EMBL" id="LK032410">
    <property type="protein sequence ID" value="CDY37872.1"/>
    <property type="molecule type" value="Genomic_DNA"/>
</dbReference>
<dbReference type="PaxDb" id="3708-A0A078HJ31"/>
<reference evidence="1" key="3">
    <citation type="submission" date="2021-01" db="EMBL/GenBank/DDBJ databases">
        <authorList>
            <consortium name="Genoscope - CEA"/>
            <person name="William W."/>
        </authorList>
    </citation>
    <scope>NUCLEOTIDE SEQUENCE</scope>
</reference>
<protein>
    <submittedName>
        <fullName evidence="1">(rape) hypothetical protein</fullName>
    </submittedName>
    <submittedName>
        <fullName evidence="2">BnaC04g31340D protein</fullName>
    </submittedName>
</protein>
<dbReference type="AlphaFoldDB" id="A0A078HJ31"/>
<organism evidence="2 3">
    <name type="scientific">Brassica napus</name>
    <name type="common">Rape</name>
    <dbReference type="NCBI Taxonomy" id="3708"/>
    <lineage>
        <taxon>Eukaryota</taxon>
        <taxon>Viridiplantae</taxon>
        <taxon>Streptophyta</taxon>
        <taxon>Embryophyta</taxon>
        <taxon>Tracheophyta</taxon>
        <taxon>Spermatophyta</taxon>
        <taxon>Magnoliopsida</taxon>
        <taxon>eudicotyledons</taxon>
        <taxon>Gunneridae</taxon>
        <taxon>Pentapetalae</taxon>
        <taxon>rosids</taxon>
        <taxon>malvids</taxon>
        <taxon>Brassicales</taxon>
        <taxon>Brassicaceae</taxon>
        <taxon>Brassiceae</taxon>
        <taxon>Brassica</taxon>
    </lineage>
</organism>
<gene>
    <name evidence="2" type="primary">BnaC04g31340D</name>
    <name evidence="1" type="ORF">DARMORV10_C04P45640.1</name>
    <name evidence="2" type="ORF">GSBRNA2T00064837001</name>
</gene>